<keyword evidence="1" id="KW-0732">Signal</keyword>
<comment type="caution">
    <text evidence="2">The sequence shown here is derived from an EMBL/GenBank/DDBJ whole genome shotgun (WGS) entry which is preliminary data.</text>
</comment>
<gene>
    <name evidence="2" type="ORF">niasHT_007114</name>
</gene>
<accession>A0ABD2LXN3</accession>
<evidence type="ECO:0008006" key="4">
    <source>
        <dbReference type="Google" id="ProtNLM"/>
    </source>
</evidence>
<keyword evidence="3" id="KW-1185">Reference proteome</keyword>
<protein>
    <recommendedName>
        <fullName evidence="4">Effector protein</fullName>
    </recommendedName>
</protein>
<dbReference type="AlphaFoldDB" id="A0ABD2LXN3"/>
<evidence type="ECO:0000313" key="3">
    <source>
        <dbReference type="Proteomes" id="UP001620626"/>
    </source>
</evidence>
<proteinExistence type="predicted"/>
<dbReference type="Proteomes" id="UP001620626">
    <property type="component" value="Unassembled WGS sequence"/>
</dbReference>
<evidence type="ECO:0000256" key="1">
    <source>
        <dbReference type="SAM" id="SignalP"/>
    </source>
</evidence>
<feature type="chain" id="PRO_5044783632" description="Effector protein" evidence="1">
    <location>
        <begin position="17"/>
        <end position="298"/>
    </location>
</feature>
<organism evidence="2 3">
    <name type="scientific">Heterodera trifolii</name>
    <dbReference type="NCBI Taxonomy" id="157864"/>
    <lineage>
        <taxon>Eukaryota</taxon>
        <taxon>Metazoa</taxon>
        <taxon>Ecdysozoa</taxon>
        <taxon>Nematoda</taxon>
        <taxon>Chromadorea</taxon>
        <taxon>Rhabditida</taxon>
        <taxon>Tylenchina</taxon>
        <taxon>Tylenchomorpha</taxon>
        <taxon>Tylenchoidea</taxon>
        <taxon>Heteroderidae</taxon>
        <taxon>Heteroderinae</taxon>
        <taxon>Heterodera</taxon>
    </lineage>
</organism>
<evidence type="ECO:0000313" key="2">
    <source>
        <dbReference type="EMBL" id="KAL3119986.1"/>
    </source>
</evidence>
<reference evidence="2 3" key="1">
    <citation type="submission" date="2024-10" db="EMBL/GenBank/DDBJ databases">
        <authorList>
            <person name="Kim D."/>
        </authorList>
    </citation>
    <scope>NUCLEOTIDE SEQUENCE [LARGE SCALE GENOMIC DNA]</scope>
    <source>
        <strain evidence="2">BH-2024</strain>
    </source>
</reference>
<sequence>MSVFVFLALGSGTGLGSSSRAGTFTTTPWRVFFCGGAPLARKSDIIHSFRPGPSNTTDAIYYLYEKYAKKQHGEIQMQKCAWDKLVKPIPLLRQQIKRQHGTSPEQNHFANATFPNCSRPKEGEKMCKISIFSSILHLSGRLDLQRERRNLLWDRNCLSEIRIIPSPPNHGAKSGGGLGTGGKVLFGVRSTIFSAAFDNSAETEITTTKTKRPEQPSLQFTMVPVTLSTTLRAGQALSHAALITLRHQIISLPSHTAHCVYPPAPTYPCTTSGPGCVIPPNPGLRIPKLLAIHRANIG</sequence>
<name>A0ABD2LXN3_9BILA</name>
<feature type="signal peptide" evidence="1">
    <location>
        <begin position="1"/>
        <end position="16"/>
    </location>
</feature>
<dbReference type="EMBL" id="JBICBT010000228">
    <property type="protein sequence ID" value="KAL3119986.1"/>
    <property type="molecule type" value="Genomic_DNA"/>
</dbReference>